<keyword evidence="2" id="KW-0472">Membrane</keyword>
<feature type="transmembrane region" description="Helical" evidence="2">
    <location>
        <begin position="67"/>
        <end position="85"/>
    </location>
</feature>
<dbReference type="AlphaFoldDB" id="A0A6J4V5S7"/>
<proteinExistence type="predicted"/>
<keyword evidence="2" id="KW-1133">Transmembrane helix</keyword>
<organism evidence="3">
    <name type="scientific">uncultured Thermomicrobiales bacterium</name>
    <dbReference type="NCBI Taxonomy" id="1645740"/>
    <lineage>
        <taxon>Bacteria</taxon>
        <taxon>Pseudomonadati</taxon>
        <taxon>Thermomicrobiota</taxon>
        <taxon>Thermomicrobia</taxon>
        <taxon>Thermomicrobiales</taxon>
        <taxon>environmental samples</taxon>
    </lineage>
</organism>
<evidence type="ECO:0000256" key="2">
    <source>
        <dbReference type="SAM" id="Phobius"/>
    </source>
</evidence>
<feature type="region of interest" description="Disordered" evidence="1">
    <location>
        <begin position="29"/>
        <end position="51"/>
    </location>
</feature>
<gene>
    <name evidence="3" type="ORF">AVDCRST_MAG70-2139</name>
</gene>
<protein>
    <recommendedName>
        <fullName evidence="4">Lipopolysaccharide assembly protein A domain-containing protein</fullName>
    </recommendedName>
</protein>
<sequence>MRGLSVNLVSMTRHPLAAHGGITMAEAPRPPRAQTETGVPVAPRAPAPPPKRTFAERRHLIAQRARLIVLIIVAVLLLVFVLLNYDPIDVELIFWEPRLRLAWALLGAAFLGFLFGVLLPRWPSRRR</sequence>
<dbReference type="EMBL" id="CADCWH010000344">
    <property type="protein sequence ID" value="CAA9567174.1"/>
    <property type="molecule type" value="Genomic_DNA"/>
</dbReference>
<evidence type="ECO:0008006" key="4">
    <source>
        <dbReference type="Google" id="ProtNLM"/>
    </source>
</evidence>
<feature type="transmembrane region" description="Helical" evidence="2">
    <location>
        <begin position="101"/>
        <end position="119"/>
    </location>
</feature>
<name>A0A6J4V5S7_9BACT</name>
<evidence type="ECO:0000256" key="1">
    <source>
        <dbReference type="SAM" id="MobiDB-lite"/>
    </source>
</evidence>
<keyword evidence="2" id="KW-0812">Transmembrane</keyword>
<evidence type="ECO:0000313" key="3">
    <source>
        <dbReference type="EMBL" id="CAA9567174.1"/>
    </source>
</evidence>
<accession>A0A6J4V5S7</accession>
<reference evidence="3" key="1">
    <citation type="submission" date="2020-02" db="EMBL/GenBank/DDBJ databases">
        <authorList>
            <person name="Meier V. D."/>
        </authorList>
    </citation>
    <scope>NUCLEOTIDE SEQUENCE</scope>
    <source>
        <strain evidence="3">AVDCRST_MAG70</strain>
    </source>
</reference>